<dbReference type="Pfam" id="PF00300">
    <property type="entry name" value="His_Phos_1"/>
    <property type="match status" value="1"/>
</dbReference>
<dbReference type="InterPro" id="IPR001345">
    <property type="entry name" value="PG/BPGM_mutase_AS"/>
</dbReference>
<evidence type="ECO:0000256" key="2">
    <source>
        <dbReference type="ARBA" id="ARBA00023235"/>
    </source>
</evidence>
<feature type="active site" description="Tele-phosphohistidine intermediate" evidence="3">
    <location>
        <position position="13"/>
    </location>
</feature>
<protein>
    <submittedName>
        <fullName evidence="5">Probable phosphoglycerate mutase</fullName>
    </submittedName>
</protein>
<dbReference type="PANTHER" id="PTHR48100:SF1">
    <property type="entry name" value="HISTIDINE PHOSPHATASE FAMILY PROTEIN-RELATED"/>
    <property type="match status" value="1"/>
</dbReference>
<dbReference type="AlphaFoldDB" id="A0A1H0HZ44"/>
<dbReference type="GO" id="GO:0016791">
    <property type="term" value="F:phosphatase activity"/>
    <property type="evidence" value="ECO:0007669"/>
    <property type="project" value="TreeGrafter"/>
</dbReference>
<gene>
    <name evidence="5" type="ORF">SAMN04515671_0279</name>
</gene>
<reference evidence="5 6" key="1">
    <citation type="submission" date="2016-10" db="EMBL/GenBank/DDBJ databases">
        <authorList>
            <person name="de Groot N.N."/>
        </authorList>
    </citation>
    <scope>NUCLEOTIDE SEQUENCE [LARGE SCALE GENOMIC DNA]</scope>
    <source>
        <strain evidence="6">P4-7,KCTC 19426,CECT 7604</strain>
    </source>
</reference>
<dbReference type="Proteomes" id="UP000198741">
    <property type="component" value="Chromosome I"/>
</dbReference>
<evidence type="ECO:0000256" key="1">
    <source>
        <dbReference type="ARBA" id="ARBA00023152"/>
    </source>
</evidence>
<dbReference type="InterPro" id="IPR050275">
    <property type="entry name" value="PGM_Phosphatase"/>
</dbReference>
<dbReference type="OrthoDB" id="4697614at2"/>
<evidence type="ECO:0000256" key="3">
    <source>
        <dbReference type="PIRSR" id="PIRSR613078-1"/>
    </source>
</evidence>
<feature type="active site" description="Proton donor/acceptor" evidence="3">
    <location>
        <position position="87"/>
    </location>
</feature>
<dbReference type="GO" id="GO:0005737">
    <property type="term" value="C:cytoplasm"/>
    <property type="evidence" value="ECO:0007669"/>
    <property type="project" value="TreeGrafter"/>
</dbReference>
<keyword evidence="1" id="KW-0324">Glycolysis</keyword>
<name>A0A1H0HZ44_9ACTN</name>
<keyword evidence="2" id="KW-0413">Isomerase</keyword>
<proteinExistence type="predicted"/>
<organism evidence="5 6">
    <name type="scientific">Nakamurella panacisegetis</name>
    <dbReference type="NCBI Taxonomy" id="1090615"/>
    <lineage>
        <taxon>Bacteria</taxon>
        <taxon>Bacillati</taxon>
        <taxon>Actinomycetota</taxon>
        <taxon>Actinomycetes</taxon>
        <taxon>Nakamurellales</taxon>
        <taxon>Nakamurellaceae</taxon>
        <taxon>Nakamurella</taxon>
    </lineage>
</organism>
<evidence type="ECO:0000313" key="6">
    <source>
        <dbReference type="Proteomes" id="UP000198741"/>
    </source>
</evidence>
<dbReference type="PANTHER" id="PTHR48100">
    <property type="entry name" value="BROAD-SPECIFICITY PHOSPHATASE YOR283W-RELATED"/>
    <property type="match status" value="1"/>
</dbReference>
<dbReference type="Gene3D" id="3.40.50.1240">
    <property type="entry name" value="Phosphoglycerate mutase-like"/>
    <property type="match status" value="1"/>
</dbReference>
<dbReference type="InterPro" id="IPR029033">
    <property type="entry name" value="His_PPase_superfam"/>
</dbReference>
<feature type="binding site" evidence="4">
    <location>
        <begin position="12"/>
        <end position="19"/>
    </location>
    <ligand>
        <name>substrate</name>
    </ligand>
</feature>
<dbReference type="InterPro" id="IPR013078">
    <property type="entry name" value="His_Pase_superF_clade-1"/>
</dbReference>
<evidence type="ECO:0000313" key="5">
    <source>
        <dbReference type="EMBL" id="SDO24419.1"/>
    </source>
</evidence>
<keyword evidence="6" id="KW-1185">Reference proteome</keyword>
<dbReference type="PROSITE" id="PS00175">
    <property type="entry name" value="PG_MUTASE"/>
    <property type="match status" value="1"/>
</dbReference>
<accession>A0A1H0HZ44</accession>
<dbReference type="RefSeq" id="WP_090474209.1">
    <property type="nucleotide sequence ID" value="NZ_LT629710.1"/>
</dbReference>
<sequence length="215" mass="22779">MNPAAPALHLVRHGQSTWNLIGLVQGQTAHPELTELGRDQAVRAATRLADLPIVRLLTSDLVRAAQTAEIIGAAIGVRPQATALLREQDVGDLEGRPSDDAALAWEAAAQALDVYGDPIGAVDVRPGGGESLRDVLARVTALLASPWITEAAGDVVLVSHGDTIRVMLAHLLGDEFEDLDWRRVDNGEVHSVHRTDDGAVRYVVRSGALVPGPQG</sequence>
<evidence type="ECO:0000256" key="4">
    <source>
        <dbReference type="PIRSR" id="PIRSR613078-2"/>
    </source>
</evidence>
<dbReference type="SUPFAM" id="SSF53254">
    <property type="entry name" value="Phosphoglycerate mutase-like"/>
    <property type="match status" value="1"/>
</dbReference>
<dbReference type="CDD" id="cd07067">
    <property type="entry name" value="HP_PGM_like"/>
    <property type="match status" value="1"/>
</dbReference>
<dbReference type="EMBL" id="LT629710">
    <property type="protein sequence ID" value="SDO24419.1"/>
    <property type="molecule type" value="Genomic_DNA"/>
</dbReference>
<feature type="binding site" evidence="4">
    <location>
        <position position="63"/>
    </location>
    <ligand>
        <name>substrate</name>
    </ligand>
</feature>
<dbReference type="SMART" id="SM00855">
    <property type="entry name" value="PGAM"/>
    <property type="match status" value="1"/>
</dbReference>
<dbReference type="STRING" id="1090615.SAMN04515671_0279"/>